<organism evidence="2 3">
    <name type="scientific">Salmo trutta</name>
    <name type="common">Brown trout</name>
    <dbReference type="NCBI Taxonomy" id="8032"/>
    <lineage>
        <taxon>Eukaryota</taxon>
        <taxon>Metazoa</taxon>
        <taxon>Chordata</taxon>
        <taxon>Craniata</taxon>
        <taxon>Vertebrata</taxon>
        <taxon>Euteleostomi</taxon>
        <taxon>Actinopterygii</taxon>
        <taxon>Neopterygii</taxon>
        <taxon>Teleostei</taxon>
        <taxon>Protacanthopterygii</taxon>
        <taxon>Salmoniformes</taxon>
        <taxon>Salmonidae</taxon>
        <taxon>Salmoninae</taxon>
        <taxon>Salmo</taxon>
    </lineage>
</organism>
<dbReference type="InterPro" id="IPR000477">
    <property type="entry name" value="RT_dom"/>
</dbReference>
<keyword evidence="3" id="KW-1185">Reference proteome</keyword>
<dbReference type="GeneTree" id="ENSGT00940000165023"/>
<feature type="domain" description="Reverse transcriptase" evidence="1">
    <location>
        <begin position="1"/>
        <end position="225"/>
    </location>
</feature>
<dbReference type="Ensembl" id="ENSSTUT00000079417.1">
    <property type="protein sequence ID" value="ENSSTUP00000074729.1"/>
    <property type="gene ID" value="ENSSTUG00000032789.1"/>
</dbReference>
<dbReference type="PROSITE" id="PS50878">
    <property type="entry name" value="RT_POL"/>
    <property type="match status" value="1"/>
</dbReference>
<evidence type="ECO:0000313" key="3">
    <source>
        <dbReference type="Proteomes" id="UP000472277"/>
    </source>
</evidence>
<evidence type="ECO:0000313" key="2">
    <source>
        <dbReference type="Ensembl" id="ENSSTUP00000074729.1"/>
    </source>
</evidence>
<evidence type="ECO:0000259" key="1">
    <source>
        <dbReference type="PROSITE" id="PS50878"/>
    </source>
</evidence>
<proteinExistence type="predicted"/>
<dbReference type="OMA" id="FILCLET"/>
<name>A0A674BTK5_SALTR</name>
<dbReference type="AlphaFoldDB" id="A0A674BTK5"/>
<dbReference type="PANTHER" id="PTHR31635:SF196">
    <property type="entry name" value="REVERSE TRANSCRIPTASE DOMAIN-CONTAINING PROTEIN-RELATED"/>
    <property type="match status" value="1"/>
</dbReference>
<dbReference type="CDD" id="cd01650">
    <property type="entry name" value="RT_nLTR_like"/>
    <property type="match status" value="1"/>
</dbReference>
<reference evidence="2" key="1">
    <citation type="submission" date="2025-08" db="UniProtKB">
        <authorList>
            <consortium name="Ensembl"/>
        </authorList>
    </citation>
    <scope>IDENTIFICATION</scope>
</reference>
<protein>
    <recommendedName>
        <fullName evidence="1">Reverse transcriptase domain-containing protein</fullName>
    </recommendedName>
</protein>
<sequence length="349" mass="40025">MLSRRLESCLPLLVNPDQTGFIINRLSSNNLRRFFDIIHHANKNKIPSVAVSLDAEKAFDRVEWPYLFRVLEKFGLGTVFVNLIKSVYKSPKARIATNGITSSSFPLYRGNRQSCPISPHLFALAIEPLAEAIRTCPDIHGFEVGPQTHKLSLFADNLILFLTNPEHSFSHLQILLQCYSSFSGYKVNFDKSEILPLSVFDHHSIKHKFPFRWSPMGFTYLGIMVDGNLNNLYKLNLASLLQKVEGDLCKWMDLPLTLLGRINVIKMNVLPRFLYLFQSLPIPVPAAFFSSLDKLTRRFIWHGKTQRVSLDKLTLDYGQRGLNLPNFRMYYWAAQSRFLAQRFDNGPSP</sequence>
<dbReference type="Pfam" id="PF00078">
    <property type="entry name" value="RVT_1"/>
    <property type="match status" value="1"/>
</dbReference>
<reference evidence="2" key="2">
    <citation type="submission" date="2025-09" db="UniProtKB">
        <authorList>
            <consortium name="Ensembl"/>
        </authorList>
    </citation>
    <scope>IDENTIFICATION</scope>
</reference>
<dbReference type="InParanoid" id="A0A674BTK5"/>
<dbReference type="PANTHER" id="PTHR31635">
    <property type="entry name" value="REVERSE TRANSCRIPTASE DOMAIN-CONTAINING PROTEIN-RELATED"/>
    <property type="match status" value="1"/>
</dbReference>
<accession>A0A674BTK5</accession>
<dbReference type="Proteomes" id="UP000472277">
    <property type="component" value="Chromosome 5"/>
</dbReference>